<reference evidence="2 3" key="1">
    <citation type="submission" date="2019-11" db="EMBL/GenBank/DDBJ databases">
        <title>Identification of a novel strain.</title>
        <authorList>
            <person name="Xu Q."/>
            <person name="Wang G."/>
        </authorList>
    </citation>
    <scope>NUCLEOTIDE SEQUENCE [LARGE SCALE GENOMIC DNA]</scope>
    <source>
        <strain evidence="3">xq</strain>
    </source>
</reference>
<evidence type="ECO:0000313" key="3">
    <source>
        <dbReference type="Proteomes" id="UP000440694"/>
    </source>
</evidence>
<feature type="transmembrane region" description="Helical" evidence="1">
    <location>
        <begin position="202"/>
        <end position="220"/>
    </location>
</feature>
<comment type="caution">
    <text evidence="2">The sequence shown here is derived from an EMBL/GenBank/DDBJ whole genome shotgun (WGS) entry which is preliminary data.</text>
</comment>
<evidence type="ECO:0000256" key="1">
    <source>
        <dbReference type="SAM" id="Phobius"/>
    </source>
</evidence>
<feature type="transmembrane region" description="Helical" evidence="1">
    <location>
        <begin position="80"/>
        <end position="100"/>
    </location>
</feature>
<accession>A0A6I3KJU2</accession>
<evidence type="ECO:0008006" key="4">
    <source>
        <dbReference type="Google" id="ProtNLM"/>
    </source>
</evidence>
<feature type="transmembrane region" description="Helical" evidence="1">
    <location>
        <begin position="153"/>
        <end position="172"/>
    </location>
</feature>
<proteinExistence type="predicted"/>
<organism evidence="2 3">
    <name type="scientific">Hyphomicrobium album</name>
    <dbReference type="NCBI Taxonomy" id="2665159"/>
    <lineage>
        <taxon>Bacteria</taxon>
        <taxon>Pseudomonadati</taxon>
        <taxon>Pseudomonadota</taxon>
        <taxon>Alphaproteobacteria</taxon>
        <taxon>Hyphomicrobiales</taxon>
        <taxon>Hyphomicrobiaceae</taxon>
        <taxon>Hyphomicrobium</taxon>
    </lineage>
</organism>
<keyword evidence="1" id="KW-0472">Membrane</keyword>
<feature type="transmembrane region" description="Helical" evidence="1">
    <location>
        <begin position="120"/>
        <end position="141"/>
    </location>
</feature>
<gene>
    <name evidence="2" type="ORF">GIW81_06660</name>
</gene>
<keyword evidence="1" id="KW-0812">Transmembrane</keyword>
<dbReference type="RefSeq" id="WP_154738500.1">
    <property type="nucleotide sequence ID" value="NZ_WMBQ01000001.1"/>
</dbReference>
<feature type="transmembrane region" description="Helical" evidence="1">
    <location>
        <begin position="232"/>
        <end position="253"/>
    </location>
</feature>
<dbReference type="Proteomes" id="UP000440694">
    <property type="component" value="Unassembled WGS sequence"/>
</dbReference>
<protein>
    <recommendedName>
        <fullName evidence="4">Yip1 domain-containing protein</fullName>
    </recommendedName>
</protein>
<evidence type="ECO:0000313" key="2">
    <source>
        <dbReference type="EMBL" id="MTD94017.1"/>
    </source>
</evidence>
<dbReference type="EMBL" id="WMBQ01000001">
    <property type="protein sequence ID" value="MTD94017.1"/>
    <property type="molecule type" value="Genomic_DNA"/>
</dbReference>
<sequence>MTLHAGTPSPAAVACGDCGAPASGNFCSSCGADLRASSLSFLGRTAAPVRRSFPAVYLKILRAPIRQTVAFAEDPSYRGYVSFALAGIALYVLLIVPIVIQQVAPPGTNVSESLLTLMKILSQVGVYAGIVITFLLAFLVFRLFSRVKRPLHAYFKLYAIALGFVAPIYGVYEFVARSVLGGVGTSSISAQITLDDWLKPTAWASIALMVAMLVYFIGIHRRFWDMPVWKAALLYMPASYVANVISYQMMWYVGWYSAYVLSAAGIVKI</sequence>
<name>A0A6I3KJU2_9HYPH</name>
<dbReference type="AlphaFoldDB" id="A0A6I3KJU2"/>
<keyword evidence="3" id="KW-1185">Reference proteome</keyword>
<keyword evidence="1" id="KW-1133">Transmembrane helix</keyword>